<name>A0A918F430_9DEIO</name>
<accession>A0A918F430</accession>
<protein>
    <recommendedName>
        <fullName evidence="1">DinB-like domain-containing protein</fullName>
    </recommendedName>
</protein>
<dbReference type="EMBL" id="BMQL01000005">
    <property type="protein sequence ID" value="GGR02442.1"/>
    <property type="molecule type" value="Genomic_DNA"/>
</dbReference>
<evidence type="ECO:0000259" key="1">
    <source>
        <dbReference type="Pfam" id="PF12867"/>
    </source>
</evidence>
<proteinExistence type="predicted"/>
<evidence type="ECO:0000313" key="2">
    <source>
        <dbReference type="EMBL" id="GGR02442.1"/>
    </source>
</evidence>
<dbReference type="Proteomes" id="UP000603865">
    <property type="component" value="Unassembled WGS sequence"/>
</dbReference>
<feature type="domain" description="DinB-like" evidence="1">
    <location>
        <begin position="12"/>
        <end position="150"/>
    </location>
</feature>
<dbReference type="AlphaFoldDB" id="A0A918F430"/>
<reference evidence="2" key="2">
    <citation type="submission" date="2020-09" db="EMBL/GenBank/DDBJ databases">
        <authorList>
            <person name="Sun Q."/>
            <person name="Ohkuma M."/>
        </authorList>
    </citation>
    <scope>NUCLEOTIDE SEQUENCE</scope>
    <source>
        <strain evidence="2">JCM 31311</strain>
    </source>
</reference>
<sequence>MTTLQAFIAEQYTAELSAFRGSLDSFSDPEFLAEALGHAPAWHALHIADWLRLTVLEDRTPTYHFLGWEDKAWVGPLGTQAAPLVEAAGKAAVLARLDSVSAQVQERLHALTPDDLNGMTFSPSAPTGERPRLTALGLHLRHIAYHRGQLQLLKKVPA</sequence>
<gene>
    <name evidence="2" type="ORF">GCM10008957_14270</name>
</gene>
<dbReference type="Pfam" id="PF12867">
    <property type="entry name" value="DinB_2"/>
    <property type="match status" value="1"/>
</dbReference>
<dbReference type="InterPro" id="IPR024775">
    <property type="entry name" value="DinB-like"/>
</dbReference>
<dbReference type="SUPFAM" id="SSF109854">
    <property type="entry name" value="DinB/YfiT-like putative metalloenzymes"/>
    <property type="match status" value="1"/>
</dbReference>
<evidence type="ECO:0000313" key="3">
    <source>
        <dbReference type="Proteomes" id="UP000603865"/>
    </source>
</evidence>
<dbReference type="InterPro" id="IPR034660">
    <property type="entry name" value="DinB/YfiT-like"/>
</dbReference>
<comment type="caution">
    <text evidence="2">The sequence shown here is derived from an EMBL/GenBank/DDBJ whole genome shotgun (WGS) entry which is preliminary data.</text>
</comment>
<dbReference type="RefSeq" id="WP_189088839.1">
    <property type="nucleotide sequence ID" value="NZ_BMQL01000005.1"/>
</dbReference>
<keyword evidence="3" id="KW-1185">Reference proteome</keyword>
<dbReference type="Gene3D" id="1.20.120.450">
    <property type="entry name" value="dinb family like domain"/>
    <property type="match status" value="1"/>
</dbReference>
<reference evidence="2" key="1">
    <citation type="journal article" date="2014" name="Int. J. Syst. Evol. Microbiol.">
        <title>Complete genome sequence of Corynebacterium casei LMG S-19264T (=DSM 44701T), isolated from a smear-ripened cheese.</title>
        <authorList>
            <consortium name="US DOE Joint Genome Institute (JGI-PGF)"/>
            <person name="Walter F."/>
            <person name="Albersmeier A."/>
            <person name="Kalinowski J."/>
            <person name="Ruckert C."/>
        </authorList>
    </citation>
    <scope>NUCLEOTIDE SEQUENCE</scope>
    <source>
        <strain evidence="2">JCM 31311</strain>
    </source>
</reference>
<organism evidence="2 3">
    <name type="scientific">Deinococcus ruber</name>
    <dbReference type="NCBI Taxonomy" id="1848197"/>
    <lineage>
        <taxon>Bacteria</taxon>
        <taxon>Thermotogati</taxon>
        <taxon>Deinococcota</taxon>
        <taxon>Deinococci</taxon>
        <taxon>Deinococcales</taxon>
        <taxon>Deinococcaceae</taxon>
        <taxon>Deinococcus</taxon>
    </lineage>
</organism>